<dbReference type="InterPro" id="IPR051010">
    <property type="entry name" value="BCAA_transport"/>
</dbReference>
<evidence type="ECO:0000259" key="6">
    <source>
        <dbReference type="Pfam" id="PF13458"/>
    </source>
</evidence>
<feature type="domain" description="Leucine-binding protein" evidence="6">
    <location>
        <begin position="63"/>
        <end position="399"/>
    </location>
</feature>
<dbReference type="PANTHER" id="PTHR30483:SF6">
    <property type="entry name" value="PERIPLASMIC BINDING PROTEIN OF ABC TRANSPORTER FOR NATURAL AMINO ACIDS"/>
    <property type="match status" value="1"/>
</dbReference>
<evidence type="ECO:0000256" key="5">
    <source>
        <dbReference type="SAM" id="SignalP"/>
    </source>
</evidence>
<evidence type="ECO:0000256" key="4">
    <source>
        <dbReference type="ARBA" id="ARBA00022970"/>
    </source>
</evidence>
<comment type="similarity">
    <text evidence="1">Belongs to the leucine-binding protein family.</text>
</comment>
<dbReference type="PRINTS" id="PR00337">
    <property type="entry name" value="LEUILEVALBP"/>
</dbReference>
<keyword evidence="2" id="KW-0813">Transport</keyword>
<accession>A0ABR7H6L6</accession>
<keyword evidence="3 5" id="KW-0732">Signal</keyword>
<reference evidence="7 8" key="1">
    <citation type="submission" date="2020-08" db="EMBL/GenBank/DDBJ databases">
        <title>Genome public.</title>
        <authorList>
            <person name="Liu C."/>
            <person name="Sun Q."/>
        </authorList>
    </citation>
    <scope>NUCLEOTIDE SEQUENCE [LARGE SCALE GENOMIC DNA]</scope>
    <source>
        <strain evidence="7 8">NSJ-66</strain>
    </source>
</reference>
<name>A0ABR7H6L6_9FIRM</name>
<proteinExistence type="inferred from homology"/>
<keyword evidence="4" id="KW-0029">Amino-acid transport</keyword>
<dbReference type="Gene3D" id="3.40.50.2300">
    <property type="match status" value="2"/>
</dbReference>
<dbReference type="EMBL" id="JACOPB010000005">
    <property type="protein sequence ID" value="MBC5708832.1"/>
    <property type="molecule type" value="Genomic_DNA"/>
</dbReference>
<dbReference type="PROSITE" id="PS51257">
    <property type="entry name" value="PROKAR_LIPOPROTEIN"/>
    <property type="match status" value="1"/>
</dbReference>
<dbReference type="Pfam" id="PF13458">
    <property type="entry name" value="Peripla_BP_6"/>
    <property type="match status" value="1"/>
</dbReference>
<evidence type="ECO:0000313" key="7">
    <source>
        <dbReference type="EMBL" id="MBC5708832.1"/>
    </source>
</evidence>
<feature type="chain" id="PRO_5045675160" evidence="5">
    <location>
        <begin position="26"/>
        <end position="413"/>
    </location>
</feature>
<dbReference type="Proteomes" id="UP000634672">
    <property type="component" value="Unassembled WGS sequence"/>
</dbReference>
<evidence type="ECO:0000256" key="3">
    <source>
        <dbReference type="ARBA" id="ARBA00022729"/>
    </source>
</evidence>
<dbReference type="InterPro" id="IPR028081">
    <property type="entry name" value="Leu-bd"/>
</dbReference>
<dbReference type="SUPFAM" id="SSF53822">
    <property type="entry name" value="Periplasmic binding protein-like I"/>
    <property type="match status" value="1"/>
</dbReference>
<evidence type="ECO:0000256" key="1">
    <source>
        <dbReference type="ARBA" id="ARBA00010062"/>
    </source>
</evidence>
<dbReference type="RefSeq" id="WP_187021972.1">
    <property type="nucleotide sequence ID" value="NZ_JACOPB010000005.1"/>
</dbReference>
<dbReference type="InterPro" id="IPR028082">
    <property type="entry name" value="Peripla_BP_I"/>
</dbReference>
<evidence type="ECO:0000256" key="2">
    <source>
        <dbReference type="ARBA" id="ARBA00022448"/>
    </source>
</evidence>
<organism evidence="7 8">
    <name type="scientific">Hungatella hominis</name>
    <dbReference type="NCBI Taxonomy" id="2763050"/>
    <lineage>
        <taxon>Bacteria</taxon>
        <taxon>Bacillati</taxon>
        <taxon>Bacillota</taxon>
        <taxon>Clostridia</taxon>
        <taxon>Lachnospirales</taxon>
        <taxon>Lachnospiraceae</taxon>
        <taxon>Hungatella</taxon>
    </lineage>
</organism>
<evidence type="ECO:0000313" key="8">
    <source>
        <dbReference type="Proteomes" id="UP000634672"/>
    </source>
</evidence>
<keyword evidence="8" id="KW-1185">Reference proteome</keyword>
<gene>
    <name evidence="7" type="ORF">H8S75_12810</name>
</gene>
<comment type="caution">
    <text evidence="7">The sequence shown here is derived from an EMBL/GenBank/DDBJ whole genome shotgun (WGS) entry which is preliminary data.</text>
</comment>
<dbReference type="InterPro" id="IPR000709">
    <property type="entry name" value="Leu_Ile_Val-bd"/>
</dbReference>
<protein>
    <submittedName>
        <fullName evidence="7">ABC transporter substrate-binding protein</fullName>
    </submittedName>
</protein>
<sequence>MKKTTKKLVSLGLAAAMAASLTACGGKSDNGATTAGTAETTAAADAGADESTAAADQTAGGSFKIGGIGPITGGNAIYGQAVMNGAELAINEINAAGGIGGAQIEYNFQDDESDTEKAVNAYNTLKDWGMQMLVGTVTSAPCIAVGAESSNDNLFQLTPSGSAVDCAKFDNQFRICFSDPNQGAASAQYIGENKLATKVAIIYDSSDVYSSGIHDKFISEAANQGFEVVADEAFTADNNTNFSVQIQKAQDAGAELVFLPIYYQQASLILVQAKQMGYEPDFFGCDGLDGLLTVENFDTSLAEGIMLLTPFAADAQDDLTKNFVTTYKEKYGDIPNQFAADAYDAVYAIKAAGEKAGITPDMDASTICDKLKVSMTEVSVDGLTGLGMKWTADGEPEKAPKAVKIVDGVYNAM</sequence>
<feature type="signal peptide" evidence="5">
    <location>
        <begin position="1"/>
        <end position="25"/>
    </location>
</feature>
<dbReference type="PANTHER" id="PTHR30483">
    <property type="entry name" value="LEUCINE-SPECIFIC-BINDING PROTEIN"/>
    <property type="match status" value="1"/>
</dbReference>